<dbReference type="Proteomes" id="UP000029120">
    <property type="component" value="Chromosome 7"/>
</dbReference>
<feature type="region of interest" description="Disordered" evidence="1">
    <location>
        <begin position="1"/>
        <end position="21"/>
    </location>
</feature>
<gene>
    <name evidence="2" type="ordered locus">AALP_Aa7g126300</name>
</gene>
<feature type="compositionally biased region" description="Basic and acidic residues" evidence="1">
    <location>
        <begin position="41"/>
        <end position="52"/>
    </location>
</feature>
<evidence type="ECO:0000256" key="1">
    <source>
        <dbReference type="SAM" id="MobiDB-lite"/>
    </source>
</evidence>
<feature type="region of interest" description="Disordered" evidence="1">
    <location>
        <begin position="41"/>
        <end position="62"/>
    </location>
</feature>
<accession>A0A087GHN0</accession>
<evidence type="ECO:0000313" key="3">
    <source>
        <dbReference type="Proteomes" id="UP000029120"/>
    </source>
</evidence>
<sequence>MSSTASVENHGGCRENRDLAGNKREDNVACRDLLLDQREAEAGQRLGGEEVGSKPPDYWKSSSTVRLPCGAVSVSGGKDPCEEHVGY</sequence>
<reference evidence="3" key="1">
    <citation type="journal article" date="2015" name="Nat. Plants">
        <title>Genome expansion of Arabis alpina linked with retrotransposition and reduced symmetric DNA methylation.</title>
        <authorList>
            <person name="Willing E.M."/>
            <person name="Rawat V."/>
            <person name="Mandakova T."/>
            <person name="Maumus F."/>
            <person name="James G.V."/>
            <person name="Nordstroem K.J."/>
            <person name="Becker C."/>
            <person name="Warthmann N."/>
            <person name="Chica C."/>
            <person name="Szarzynska B."/>
            <person name="Zytnicki M."/>
            <person name="Albani M.C."/>
            <person name="Kiefer C."/>
            <person name="Bergonzi S."/>
            <person name="Castaings L."/>
            <person name="Mateos J.L."/>
            <person name="Berns M.C."/>
            <person name="Bujdoso N."/>
            <person name="Piofczyk T."/>
            <person name="de Lorenzo L."/>
            <person name="Barrero-Sicilia C."/>
            <person name="Mateos I."/>
            <person name="Piednoel M."/>
            <person name="Hagmann J."/>
            <person name="Chen-Min-Tao R."/>
            <person name="Iglesias-Fernandez R."/>
            <person name="Schuster S.C."/>
            <person name="Alonso-Blanco C."/>
            <person name="Roudier F."/>
            <person name="Carbonero P."/>
            <person name="Paz-Ares J."/>
            <person name="Davis S.J."/>
            <person name="Pecinka A."/>
            <person name="Quesneville H."/>
            <person name="Colot V."/>
            <person name="Lysak M.A."/>
            <person name="Weigel D."/>
            <person name="Coupland G."/>
            <person name="Schneeberger K."/>
        </authorList>
    </citation>
    <scope>NUCLEOTIDE SEQUENCE [LARGE SCALE GENOMIC DNA]</scope>
    <source>
        <strain evidence="3">cv. Pajares</strain>
    </source>
</reference>
<keyword evidence="3" id="KW-1185">Reference proteome</keyword>
<dbReference type="AlphaFoldDB" id="A0A087GHN0"/>
<proteinExistence type="predicted"/>
<dbReference type="EMBL" id="CM002875">
    <property type="protein sequence ID" value="KFK29382.1"/>
    <property type="molecule type" value="Genomic_DNA"/>
</dbReference>
<organism evidence="2 3">
    <name type="scientific">Arabis alpina</name>
    <name type="common">Alpine rock-cress</name>
    <dbReference type="NCBI Taxonomy" id="50452"/>
    <lineage>
        <taxon>Eukaryota</taxon>
        <taxon>Viridiplantae</taxon>
        <taxon>Streptophyta</taxon>
        <taxon>Embryophyta</taxon>
        <taxon>Tracheophyta</taxon>
        <taxon>Spermatophyta</taxon>
        <taxon>Magnoliopsida</taxon>
        <taxon>eudicotyledons</taxon>
        <taxon>Gunneridae</taxon>
        <taxon>Pentapetalae</taxon>
        <taxon>rosids</taxon>
        <taxon>malvids</taxon>
        <taxon>Brassicales</taxon>
        <taxon>Brassicaceae</taxon>
        <taxon>Arabideae</taxon>
        <taxon>Arabis</taxon>
    </lineage>
</organism>
<protein>
    <submittedName>
        <fullName evidence="2">Uncharacterized protein</fullName>
    </submittedName>
</protein>
<name>A0A087GHN0_ARAAL</name>
<dbReference type="Gramene" id="KFK29382">
    <property type="protein sequence ID" value="KFK29382"/>
    <property type="gene ID" value="AALP_AA7G126300"/>
</dbReference>
<evidence type="ECO:0000313" key="2">
    <source>
        <dbReference type="EMBL" id="KFK29382.1"/>
    </source>
</evidence>
<feature type="compositionally biased region" description="Basic and acidic residues" evidence="1">
    <location>
        <begin position="11"/>
        <end position="21"/>
    </location>
</feature>